<sequence>MSFRTNQKKKQYEQALLDDIYRLQSEWMQVKDVMERSLDPSIEGEYQLKIAEIKYFFLLKEARRLHLNARQK</sequence>
<gene>
    <name evidence="1" type="ORF">HHA03_19580</name>
    <name evidence="2" type="ORF">SAMN05421839_1371</name>
</gene>
<dbReference type="InterPro" id="IPR019644">
    <property type="entry name" value="DUF2508"/>
</dbReference>
<reference evidence="2 3" key="1">
    <citation type="submission" date="2016-10" db="EMBL/GenBank/DDBJ databases">
        <authorList>
            <person name="de Groot N.N."/>
        </authorList>
    </citation>
    <scope>NUCLEOTIDE SEQUENCE [LARGE SCALE GENOMIC DNA]</scope>
    <source>
        <strain evidence="2 3">DSM 17073</strain>
    </source>
</reference>
<protein>
    <submittedName>
        <fullName evidence="2">Uncharacterized protein</fullName>
    </submittedName>
</protein>
<evidence type="ECO:0000313" key="3">
    <source>
        <dbReference type="Proteomes" id="UP000242243"/>
    </source>
</evidence>
<organism evidence="2 3">
    <name type="scientific">Halolactibacillus halophilus</name>
    <dbReference type="NCBI Taxonomy" id="306540"/>
    <lineage>
        <taxon>Bacteria</taxon>
        <taxon>Bacillati</taxon>
        <taxon>Bacillota</taxon>
        <taxon>Bacilli</taxon>
        <taxon>Bacillales</taxon>
        <taxon>Bacillaceae</taxon>
        <taxon>Halolactibacillus</taxon>
    </lineage>
</organism>
<dbReference type="EMBL" id="FOXC01000037">
    <property type="protein sequence ID" value="SFP64065.1"/>
    <property type="molecule type" value="Genomic_DNA"/>
</dbReference>
<dbReference type="Proteomes" id="UP000321547">
    <property type="component" value="Unassembled WGS sequence"/>
</dbReference>
<name>A0A1I5RZX4_9BACI</name>
<dbReference type="STRING" id="306540.SAMN05421839_1371"/>
<dbReference type="Proteomes" id="UP000242243">
    <property type="component" value="Unassembled WGS sequence"/>
</dbReference>
<reference evidence="1 4" key="2">
    <citation type="submission" date="2019-07" db="EMBL/GenBank/DDBJ databases">
        <title>Whole genome shotgun sequence of Halolactibacillus halophilus NBRC 100868.</title>
        <authorList>
            <person name="Hosoyama A."/>
            <person name="Uohara A."/>
            <person name="Ohji S."/>
            <person name="Ichikawa N."/>
        </authorList>
    </citation>
    <scope>NUCLEOTIDE SEQUENCE [LARGE SCALE GENOMIC DNA]</scope>
    <source>
        <strain evidence="1 4">NBRC 100868</strain>
    </source>
</reference>
<proteinExistence type="predicted"/>
<evidence type="ECO:0000313" key="4">
    <source>
        <dbReference type="Proteomes" id="UP000321547"/>
    </source>
</evidence>
<dbReference type="AlphaFoldDB" id="A0A1I5RZX4"/>
<dbReference type="OrthoDB" id="2166610at2"/>
<dbReference type="RefSeq" id="WP_089833294.1">
    <property type="nucleotide sequence ID" value="NZ_BJWI01000037.1"/>
</dbReference>
<evidence type="ECO:0000313" key="1">
    <source>
        <dbReference type="EMBL" id="GEM02426.1"/>
    </source>
</evidence>
<keyword evidence="4" id="KW-1185">Reference proteome</keyword>
<accession>A0A1I5RZX4</accession>
<dbReference type="Pfam" id="PF10704">
    <property type="entry name" value="DUF2508"/>
    <property type="match status" value="1"/>
</dbReference>
<evidence type="ECO:0000313" key="2">
    <source>
        <dbReference type="EMBL" id="SFP64065.1"/>
    </source>
</evidence>
<dbReference type="EMBL" id="BJWI01000037">
    <property type="protein sequence ID" value="GEM02426.1"/>
    <property type="molecule type" value="Genomic_DNA"/>
</dbReference>